<evidence type="ECO:0000256" key="1">
    <source>
        <dbReference type="ARBA" id="ARBA00006499"/>
    </source>
</evidence>
<dbReference type="Gene3D" id="3.40.50.1820">
    <property type="entry name" value="alpha/beta hydrolase"/>
    <property type="match status" value="1"/>
</dbReference>
<evidence type="ECO:0000259" key="2">
    <source>
        <dbReference type="Pfam" id="PF02230"/>
    </source>
</evidence>
<name>A0AAI8YR54_9PEZI</name>
<dbReference type="PANTHER" id="PTHR10655">
    <property type="entry name" value="LYSOPHOSPHOLIPASE-RELATED"/>
    <property type="match status" value="1"/>
</dbReference>
<dbReference type="SUPFAM" id="SSF53474">
    <property type="entry name" value="alpha/beta-Hydrolases"/>
    <property type="match status" value="1"/>
</dbReference>
<organism evidence="3 4">
    <name type="scientific">Lecanosticta acicola</name>
    <dbReference type="NCBI Taxonomy" id="111012"/>
    <lineage>
        <taxon>Eukaryota</taxon>
        <taxon>Fungi</taxon>
        <taxon>Dikarya</taxon>
        <taxon>Ascomycota</taxon>
        <taxon>Pezizomycotina</taxon>
        <taxon>Dothideomycetes</taxon>
        <taxon>Dothideomycetidae</taxon>
        <taxon>Mycosphaerellales</taxon>
        <taxon>Mycosphaerellaceae</taxon>
        <taxon>Lecanosticta</taxon>
    </lineage>
</organism>
<dbReference type="GO" id="GO:0005737">
    <property type="term" value="C:cytoplasm"/>
    <property type="evidence" value="ECO:0007669"/>
    <property type="project" value="TreeGrafter"/>
</dbReference>
<comment type="similarity">
    <text evidence="1">Belongs to the AB hydrolase superfamily. AB hydrolase 2 family.</text>
</comment>
<sequence>METLSPAAEHTHTIIFLHGRDSVAKEFADEFFESEDSGPKTLPDRFPSVKWVFPTAELLQSTRFDCETSQWFDMYSTEDPHENEDAQELASSISRIQDLVAREAAIIGHENVFLGGISQGCAVAIHALLGGQERLGGFIGLCSWLPKREAVKGVDGTANQAIKTPILLCHARDDDVINISFGEELRDTLASIGMKPRWCEYADGGHWVNEPQGVDDIVAFLKDAGVPSK</sequence>
<dbReference type="Pfam" id="PF02230">
    <property type="entry name" value="Abhydrolase_2"/>
    <property type="match status" value="1"/>
</dbReference>
<evidence type="ECO:0000313" key="3">
    <source>
        <dbReference type="EMBL" id="CAK3740257.1"/>
    </source>
</evidence>
<dbReference type="PANTHER" id="PTHR10655:SF63">
    <property type="entry name" value="PHOSPHOLIPASE_CARBOXYLESTERASE_THIOESTERASE DOMAIN-CONTAINING PROTEIN"/>
    <property type="match status" value="1"/>
</dbReference>
<dbReference type="Proteomes" id="UP001296104">
    <property type="component" value="Unassembled WGS sequence"/>
</dbReference>
<accession>A0AAI8YR54</accession>
<dbReference type="GO" id="GO:0008474">
    <property type="term" value="F:palmitoyl-(protein) hydrolase activity"/>
    <property type="evidence" value="ECO:0007669"/>
    <property type="project" value="TreeGrafter"/>
</dbReference>
<dbReference type="AlphaFoldDB" id="A0AAI8YR54"/>
<evidence type="ECO:0000313" key="4">
    <source>
        <dbReference type="Proteomes" id="UP001296104"/>
    </source>
</evidence>
<gene>
    <name evidence="3" type="ORF">LECACI_7A000070</name>
</gene>
<dbReference type="EMBL" id="CAVMBE010000001">
    <property type="protein sequence ID" value="CAK3740257.1"/>
    <property type="molecule type" value="Genomic_DNA"/>
</dbReference>
<proteinExistence type="inferred from homology"/>
<feature type="domain" description="Phospholipase/carboxylesterase/thioesterase" evidence="2">
    <location>
        <begin position="3"/>
        <end position="222"/>
    </location>
</feature>
<protein>
    <submittedName>
        <fullName evidence="3">Alpha beta-hydrolase</fullName>
    </submittedName>
</protein>
<dbReference type="InterPro" id="IPR029058">
    <property type="entry name" value="AB_hydrolase_fold"/>
</dbReference>
<dbReference type="InterPro" id="IPR003140">
    <property type="entry name" value="PLipase/COase/thioEstase"/>
</dbReference>
<reference evidence="3" key="1">
    <citation type="submission" date="2023-11" db="EMBL/GenBank/DDBJ databases">
        <authorList>
            <person name="Alioto T."/>
            <person name="Alioto T."/>
            <person name="Gomez Garrido J."/>
        </authorList>
    </citation>
    <scope>NUCLEOTIDE SEQUENCE</scope>
</reference>
<dbReference type="GO" id="GO:0052689">
    <property type="term" value="F:carboxylic ester hydrolase activity"/>
    <property type="evidence" value="ECO:0007669"/>
    <property type="project" value="TreeGrafter"/>
</dbReference>
<dbReference type="InterPro" id="IPR050565">
    <property type="entry name" value="LYPA1-2/EST-like"/>
</dbReference>
<comment type="caution">
    <text evidence="3">The sequence shown here is derived from an EMBL/GenBank/DDBJ whole genome shotgun (WGS) entry which is preliminary data.</text>
</comment>
<keyword evidence="4" id="KW-1185">Reference proteome</keyword>